<keyword evidence="6 13" id="KW-1133">Transmembrane helix</keyword>
<keyword evidence="14" id="KW-1185">Reference proteome</keyword>
<organism evidence="14 15">
    <name type="scientific">Limulus polyphemus</name>
    <name type="common">Atlantic horseshoe crab</name>
    <dbReference type="NCBI Taxonomy" id="6850"/>
    <lineage>
        <taxon>Eukaryota</taxon>
        <taxon>Metazoa</taxon>
        <taxon>Ecdysozoa</taxon>
        <taxon>Arthropoda</taxon>
        <taxon>Chelicerata</taxon>
        <taxon>Merostomata</taxon>
        <taxon>Xiphosura</taxon>
        <taxon>Limulidae</taxon>
        <taxon>Limulus</taxon>
    </lineage>
</organism>
<evidence type="ECO:0000256" key="4">
    <source>
        <dbReference type="ARBA" id="ARBA00022461"/>
    </source>
</evidence>
<keyword evidence="11 12" id="KW-0407">Ion channel</keyword>
<evidence type="ECO:0000256" key="13">
    <source>
        <dbReference type="SAM" id="Phobius"/>
    </source>
</evidence>
<dbReference type="PANTHER" id="PTHR11690:SF248">
    <property type="entry name" value="PICKPOCKET 17, ISOFORM A"/>
    <property type="match status" value="1"/>
</dbReference>
<keyword evidence="9 13" id="KW-0472">Membrane</keyword>
<keyword evidence="8 12" id="KW-0406">Ion transport</keyword>
<dbReference type="Proteomes" id="UP000694941">
    <property type="component" value="Unplaced"/>
</dbReference>
<protein>
    <submittedName>
        <fullName evidence="15">Acid-sensing ion channel 4-like</fullName>
    </submittedName>
</protein>
<evidence type="ECO:0000256" key="3">
    <source>
        <dbReference type="ARBA" id="ARBA00022448"/>
    </source>
</evidence>
<evidence type="ECO:0000256" key="12">
    <source>
        <dbReference type="RuleBase" id="RU000679"/>
    </source>
</evidence>
<evidence type="ECO:0000256" key="2">
    <source>
        <dbReference type="ARBA" id="ARBA00007193"/>
    </source>
</evidence>
<keyword evidence="7" id="KW-0915">Sodium</keyword>
<dbReference type="PANTHER" id="PTHR11690">
    <property type="entry name" value="AMILORIDE-SENSITIVE SODIUM CHANNEL-RELATED"/>
    <property type="match status" value="1"/>
</dbReference>
<evidence type="ECO:0000256" key="8">
    <source>
        <dbReference type="ARBA" id="ARBA00023065"/>
    </source>
</evidence>
<dbReference type="Pfam" id="PF00858">
    <property type="entry name" value="ASC"/>
    <property type="match status" value="1"/>
</dbReference>
<sequence>MEKKDKPKDFSHMASSEDSSDLKRYCGELFQQSQMALVSQFVSLKSIPRKIIKSVFFLACLIGFTYQTSSFLIIYYQYPSTMYVDVEFAERLHFPAITICNNNRLRKSSIQKLDPKLYDNFSNLSQLMDHEKIVNYIASSSRSKIMNMASNVSDFIQCTIKSYLQKEICSRIAFSYSPLFTSCYSYNTWWKTPTTHSPMAAYGDEINFEINFEAEEFTEEDREIGGKLIISGLYDLVYADSEGFEIEPGFSYQIAMKQQTKISLPQPYKTNCSDYPVLWKANNGTGSLTWKMCVIECVKSTTRGRCGCVPLWIPLVEEDDFCNPYDPEEDSCIKTIISSVKRNCEVGCRQECFVRIYESQLKKKTYPARKQYDIEVFSFIGGYIGIWLGISLLAILDFIESIILLFRFVLKTYIKKKKVATQVLQGGSWAHMIKEPIAYKRPYQLKSMTVGQFSTETKPSWKRRCKIHGVRSGLHEHRIARIKQINAITQESKESTP</sequence>
<gene>
    <name evidence="15" type="primary">LOC111084907</name>
</gene>
<evidence type="ECO:0000256" key="5">
    <source>
        <dbReference type="ARBA" id="ARBA00022692"/>
    </source>
</evidence>
<name>A0ABM1S0I1_LIMPO</name>
<dbReference type="InterPro" id="IPR001873">
    <property type="entry name" value="ENaC"/>
</dbReference>
<evidence type="ECO:0000256" key="11">
    <source>
        <dbReference type="ARBA" id="ARBA00023303"/>
    </source>
</evidence>
<feature type="transmembrane region" description="Helical" evidence="13">
    <location>
        <begin position="384"/>
        <end position="410"/>
    </location>
</feature>
<evidence type="ECO:0000256" key="7">
    <source>
        <dbReference type="ARBA" id="ARBA00023053"/>
    </source>
</evidence>
<keyword evidence="3 12" id="KW-0813">Transport</keyword>
<dbReference type="Gene3D" id="1.10.287.770">
    <property type="entry name" value="YojJ-like"/>
    <property type="match status" value="1"/>
</dbReference>
<proteinExistence type="inferred from homology"/>
<evidence type="ECO:0000256" key="6">
    <source>
        <dbReference type="ARBA" id="ARBA00022989"/>
    </source>
</evidence>
<evidence type="ECO:0000256" key="1">
    <source>
        <dbReference type="ARBA" id="ARBA00004141"/>
    </source>
</evidence>
<keyword evidence="4 12" id="KW-0894">Sodium channel</keyword>
<keyword evidence="10 12" id="KW-0739">Sodium transport</keyword>
<comment type="subcellular location">
    <subcellularLocation>
        <location evidence="1">Membrane</location>
        <topology evidence="1">Multi-pass membrane protein</topology>
    </subcellularLocation>
</comment>
<dbReference type="Gene3D" id="2.60.470.10">
    <property type="entry name" value="Acid-sensing ion channels like domains"/>
    <property type="match status" value="1"/>
</dbReference>
<accession>A0ABM1S0I1</accession>
<dbReference type="RefSeq" id="XP_022237136.1">
    <property type="nucleotide sequence ID" value="XM_022381428.1"/>
</dbReference>
<feature type="transmembrane region" description="Helical" evidence="13">
    <location>
        <begin position="55"/>
        <end position="78"/>
    </location>
</feature>
<evidence type="ECO:0000313" key="15">
    <source>
        <dbReference type="RefSeq" id="XP_022237136.1"/>
    </source>
</evidence>
<dbReference type="PRINTS" id="PR01078">
    <property type="entry name" value="AMINACHANNEL"/>
</dbReference>
<evidence type="ECO:0000256" key="10">
    <source>
        <dbReference type="ARBA" id="ARBA00023201"/>
    </source>
</evidence>
<evidence type="ECO:0000256" key="9">
    <source>
        <dbReference type="ARBA" id="ARBA00023136"/>
    </source>
</evidence>
<comment type="similarity">
    <text evidence="2 12">Belongs to the amiloride-sensitive sodium channel (TC 1.A.6) family.</text>
</comment>
<keyword evidence="5 12" id="KW-0812">Transmembrane</keyword>
<evidence type="ECO:0000313" key="14">
    <source>
        <dbReference type="Proteomes" id="UP000694941"/>
    </source>
</evidence>
<reference evidence="15" key="1">
    <citation type="submission" date="2025-08" db="UniProtKB">
        <authorList>
            <consortium name="RefSeq"/>
        </authorList>
    </citation>
    <scope>IDENTIFICATION</scope>
    <source>
        <tissue evidence="15">Muscle</tissue>
    </source>
</reference>
<dbReference type="GeneID" id="111084907"/>